<gene>
    <name evidence="1" type="ORF">BGZ97_001685</name>
</gene>
<sequence length="118" mass="13342">MYKNMDTAEVRAMTKLPSTVGSMTEADRVRRQFEASRDAISDERRILDHLCEHIKPEEDNDEAEILKKGAMGAAVDIQNREELSAAENLPHLNKLTSNSCKIAPFTSTQQPFASFFQR</sequence>
<dbReference type="EMBL" id="JAAAIN010001351">
    <property type="protein sequence ID" value="KAG0303957.1"/>
    <property type="molecule type" value="Genomic_DNA"/>
</dbReference>
<protein>
    <submittedName>
        <fullName evidence="1">Uncharacterized protein</fullName>
    </submittedName>
</protein>
<name>A0A9P6UIU2_9FUNG</name>
<dbReference type="AlphaFoldDB" id="A0A9P6UIU2"/>
<evidence type="ECO:0000313" key="1">
    <source>
        <dbReference type="EMBL" id="KAG0303957.1"/>
    </source>
</evidence>
<evidence type="ECO:0000313" key="2">
    <source>
        <dbReference type="Proteomes" id="UP000823405"/>
    </source>
</evidence>
<accession>A0A9P6UIU2</accession>
<dbReference type="Proteomes" id="UP000823405">
    <property type="component" value="Unassembled WGS sequence"/>
</dbReference>
<feature type="non-terminal residue" evidence="1">
    <location>
        <position position="118"/>
    </location>
</feature>
<reference evidence="1" key="1">
    <citation type="journal article" date="2020" name="Fungal Divers.">
        <title>Resolving the Mortierellaceae phylogeny through synthesis of multi-gene phylogenetics and phylogenomics.</title>
        <authorList>
            <person name="Vandepol N."/>
            <person name="Liber J."/>
            <person name="Desiro A."/>
            <person name="Na H."/>
            <person name="Kennedy M."/>
            <person name="Barry K."/>
            <person name="Grigoriev I.V."/>
            <person name="Miller A.N."/>
            <person name="O'Donnell K."/>
            <person name="Stajich J.E."/>
            <person name="Bonito G."/>
        </authorList>
    </citation>
    <scope>NUCLEOTIDE SEQUENCE</scope>
    <source>
        <strain evidence="1">NVP60</strain>
    </source>
</reference>
<comment type="caution">
    <text evidence="1">The sequence shown here is derived from an EMBL/GenBank/DDBJ whole genome shotgun (WGS) entry which is preliminary data.</text>
</comment>
<organism evidence="1 2">
    <name type="scientific">Linnemannia gamsii</name>
    <dbReference type="NCBI Taxonomy" id="64522"/>
    <lineage>
        <taxon>Eukaryota</taxon>
        <taxon>Fungi</taxon>
        <taxon>Fungi incertae sedis</taxon>
        <taxon>Mucoromycota</taxon>
        <taxon>Mortierellomycotina</taxon>
        <taxon>Mortierellomycetes</taxon>
        <taxon>Mortierellales</taxon>
        <taxon>Mortierellaceae</taxon>
        <taxon>Linnemannia</taxon>
    </lineage>
</organism>
<keyword evidence="2" id="KW-1185">Reference proteome</keyword>
<proteinExistence type="predicted"/>